<keyword evidence="2" id="KW-1185">Reference proteome</keyword>
<reference evidence="1" key="2">
    <citation type="submission" date="2025-08" db="UniProtKB">
        <authorList>
            <consortium name="Ensembl"/>
        </authorList>
    </citation>
    <scope>IDENTIFICATION</scope>
</reference>
<evidence type="ECO:0000313" key="2">
    <source>
        <dbReference type="Proteomes" id="UP000008144"/>
    </source>
</evidence>
<reference evidence="1" key="3">
    <citation type="submission" date="2025-09" db="UniProtKB">
        <authorList>
            <consortium name="Ensembl"/>
        </authorList>
    </citation>
    <scope>IDENTIFICATION</scope>
</reference>
<proteinExistence type="predicted"/>
<name>H2XVB7_CIOIN</name>
<dbReference type="HOGENOM" id="CLU_2202861_0_0_1"/>
<dbReference type="Proteomes" id="UP000008144">
    <property type="component" value="Unassembled WGS sequence"/>
</dbReference>
<sequence>MMITKEGHLTPHPHLRNRKSRILSGITWKKGRLISSLVIFTPKSNQEESLEDQLMRMLRLRDHLHQLLQPRVARNVARNQKTKKEKLRKIPLIKLKRSNQWKVKLLKR</sequence>
<organism evidence="1 2">
    <name type="scientific">Ciona intestinalis</name>
    <name type="common">Transparent sea squirt</name>
    <name type="synonym">Ascidia intestinalis</name>
    <dbReference type="NCBI Taxonomy" id="7719"/>
    <lineage>
        <taxon>Eukaryota</taxon>
        <taxon>Metazoa</taxon>
        <taxon>Chordata</taxon>
        <taxon>Tunicata</taxon>
        <taxon>Ascidiacea</taxon>
        <taxon>Phlebobranchia</taxon>
        <taxon>Cionidae</taxon>
        <taxon>Ciona</taxon>
    </lineage>
</organism>
<reference evidence="2" key="1">
    <citation type="journal article" date="2002" name="Science">
        <title>The draft genome of Ciona intestinalis: insights into chordate and vertebrate origins.</title>
        <authorList>
            <person name="Dehal P."/>
            <person name="Satou Y."/>
            <person name="Campbell R.K."/>
            <person name="Chapman J."/>
            <person name="Degnan B."/>
            <person name="De Tomaso A."/>
            <person name="Davidson B."/>
            <person name="Di Gregorio A."/>
            <person name="Gelpke M."/>
            <person name="Goodstein D.M."/>
            <person name="Harafuji N."/>
            <person name="Hastings K.E."/>
            <person name="Ho I."/>
            <person name="Hotta K."/>
            <person name="Huang W."/>
            <person name="Kawashima T."/>
            <person name="Lemaire P."/>
            <person name="Martinez D."/>
            <person name="Meinertzhagen I.A."/>
            <person name="Necula S."/>
            <person name="Nonaka M."/>
            <person name="Putnam N."/>
            <person name="Rash S."/>
            <person name="Saiga H."/>
            <person name="Satake M."/>
            <person name="Terry A."/>
            <person name="Yamada L."/>
            <person name="Wang H.G."/>
            <person name="Awazu S."/>
            <person name="Azumi K."/>
            <person name="Boore J."/>
            <person name="Branno M."/>
            <person name="Chin-Bow S."/>
            <person name="DeSantis R."/>
            <person name="Doyle S."/>
            <person name="Francino P."/>
            <person name="Keys D.N."/>
            <person name="Haga S."/>
            <person name="Hayashi H."/>
            <person name="Hino K."/>
            <person name="Imai K.S."/>
            <person name="Inaba K."/>
            <person name="Kano S."/>
            <person name="Kobayashi K."/>
            <person name="Kobayashi M."/>
            <person name="Lee B.I."/>
            <person name="Makabe K.W."/>
            <person name="Manohar C."/>
            <person name="Matassi G."/>
            <person name="Medina M."/>
            <person name="Mochizuki Y."/>
            <person name="Mount S."/>
            <person name="Morishita T."/>
            <person name="Miura S."/>
            <person name="Nakayama A."/>
            <person name="Nishizaka S."/>
            <person name="Nomoto H."/>
            <person name="Ohta F."/>
            <person name="Oishi K."/>
            <person name="Rigoutsos I."/>
            <person name="Sano M."/>
            <person name="Sasaki A."/>
            <person name="Sasakura Y."/>
            <person name="Shoguchi E."/>
            <person name="Shin-i T."/>
            <person name="Spagnuolo A."/>
            <person name="Stainier D."/>
            <person name="Suzuki M.M."/>
            <person name="Tassy O."/>
            <person name="Takatori N."/>
            <person name="Tokuoka M."/>
            <person name="Yagi K."/>
            <person name="Yoshizaki F."/>
            <person name="Wada S."/>
            <person name="Zhang C."/>
            <person name="Hyatt P.D."/>
            <person name="Larimer F."/>
            <person name="Detter C."/>
            <person name="Doggett N."/>
            <person name="Glavina T."/>
            <person name="Hawkins T."/>
            <person name="Richardson P."/>
            <person name="Lucas S."/>
            <person name="Kohara Y."/>
            <person name="Levine M."/>
            <person name="Satoh N."/>
            <person name="Rokhsar D.S."/>
        </authorList>
    </citation>
    <scope>NUCLEOTIDE SEQUENCE [LARGE SCALE GENOMIC DNA]</scope>
</reference>
<dbReference type="AlphaFoldDB" id="H2XVB7"/>
<dbReference type="Ensembl" id="ENSCINT00000033052.1">
    <property type="protein sequence ID" value="ENSCINP00000033601.1"/>
    <property type="gene ID" value="ENSCING00000020595.1"/>
</dbReference>
<dbReference type="InParanoid" id="H2XVB7"/>
<protein>
    <submittedName>
        <fullName evidence="1">Uncharacterized protein</fullName>
    </submittedName>
</protein>
<accession>H2XVB7</accession>
<evidence type="ECO:0000313" key="1">
    <source>
        <dbReference type="Ensembl" id="ENSCINP00000033601.1"/>
    </source>
</evidence>